<dbReference type="RefSeq" id="WP_380891158.1">
    <property type="nucleotide sequence ID" value="NZ_JBHUDY010000002.1"/>
</dbReference>
<dbReference type="Gene3D" id="3.40.50.720">
    <property type="entry name" value="NAD(P)-binding Rossmann-like Domain"/>
    <property type="match status" value="1"/>
</dbReference>
<dbReference type="SUPFAM" id="SSF51735">
    <property type="entry name" value="NAD(P)-binding Rossmann-fold domains"/>
    <property type="match status" value="1"/>
</dbReference>
<name>A0ABW4I7L8_9SPHN</name>
<evidence type="ECO:0000259" key="2">
    <source>
        <dbReference type="Pfam" id="PF01408"/>
    </source>
</evidence>
<feature type="domain" description="Gfo/Idh/MocA-like oxidoreductase N-terminal" evidence="2">
    <location>
        <begin position="3"/>
        <end position="117"/>
    </location>
</feature>
<sequence>MTLRVGIVSAAWGGFAHLPAWRAVPGVEVTAICTSREETALAAAARLRIGRPFWDAAAMCADPDIDIVDCGTRPVVRLPMVLAALASRKHVYNACPHAPDWPGAKAIDTAWRASGCVGVVDAFSRWLPAHRKLAELIQSGFIGRPLGGSCRFALSLFNRPDKRFPYNWFGQAGQGVSALRNNGSHLLFLLLELLGPVDEVCADDHRHLSEWRFSDGERQAVETNDDANALLRFASGVSLTLHASWAMPAAEGWRIDLFGDEGRVAVSAPTFPTARDCMIQGARTGETLAPIDLDAKPPKDVALGWDAEPPPSVPMALSMHAMVGAIAGGAAAKPDFGAALEVERVQEALRRSSLERRWVSIAEID</sequence>
<dbReference type="Pfam" id="PF01408">
    <property type="entry name" value="GFO_IDH_MocA"/>
    <property type="match status" value="1"/>
</dbReference>
<dbReference type="Proteomes" id="UP001597115">
    <property type="component" value="Unassembled WGS sequence"/>
</dbReference>
<organism evidence="4 5">
    <name type="scientific">Sphingomonas tabacisoli</name>
    <dbReference type="NCBI Taxonomy" id="2249466"/>
    <lineage>
        <taxon>Bacteria</taxon>
        <taxon>Pseudomonadati</taxon>
        <taxon>Pseudomonadota</taxon>
        <taxon>Alphaproteobacteria</taxon>
        <taxon>Sphingomonadales</taxon>
        <taxon>Sphingomonadaceae</taxon>
        <taxon>Sphingomonas</taxon>
    </lineage>
</organism>
<dbReference type="EMBL" id="JBHUDY010000002">
    <property type="protein sequence ID" value="MFD1613252.1"/>
    <property type="molecule type" value="Genomic_DNA"/>
</dbReference>
<protein>
    <submittedName>
        <fullName evidence="4">Gfo/Idh/MocA family protein</fullName>
    </submittedName>
</protein>
<reference evidence="5" key="1">
    <citation type="journal article" date="2019" name="Int. J. Syst. Evol. Microbiol.">
        <title>The Global Catalogue of Microorganisms (GCM) 10K type strain sequencing project: providing services to taxonomists for standard genome sequencing and annotation.</title>
        <authorList>
            <consortium name="The Broad Institute Genomics Platform"/>
            <consortium name="The Broad Institute Genome Sequencing Center for Infectious Disease"/>
            <person name="Wu L."/>
            <person name="Ma J."/>
        </authorList>
    </citation>
    <scope>NUCLEOTIDE SEQUENCE [LARGE SCALE GENOMIC DNA]</scope>
    <source>
        <strain evidence="5">CGMCC 1.16275</strain>
    </source>
</reference>
<proteinExistence type="predicted"/>
<feature type="domain" description="GFO/IDH/MocA-like oxidoreductase" evidence="3">
    <location>
        <begin position="130"/>
        <end position="264"/>
    </location>
</feature>
<dbReference type="InterPro" id="IPR055170">
    <property type="entry name" value="GFO_IDH_MocA-like_dom"/>
</dbReference>
<dbReference type="InterPro" id="IPR036291">
    <property type="entry name" value="NAD(P)-bd_dom_sf"/>
</dbReference>
<keyword evidence="5" id="KW-1185">Reference proteome</keyword>
<evidence type="ECO:0000313" key="4">
    <source>
        <dbReference type="EMBL" id="MFD1613252.1"/>
    </source>
</evidence>
<dbReference type="InterPro" id="IPR050463">
    <property type="entry name" value="Gfo/Idh/MocA_oxidrdct_glycsds"/>
</dbReference>
<evidence type="ECO:0000313" key="5">
    <source>
        <dbReference type="Proteomes" id="UP001597115"/>
    </source>
</evidence>
<evidence type="ECO:0000259" key="3">
    <source>
        <dbReference type="Pfam" id="PF22725"/>
    </source>
</evidence>
<dbReference type="Gene3D" id="3.30.360.10">
    <property type="entry name" value="Dihydrodipicolinate Reductase, domain 2"/>
    <property type="match status" value="1"/>
</dbReference>
<dbReference type="PANTHER" id="PTHR43818:SF11">
    <property type="entry name" value="BCDNA.GH03377"/>
    <property type="match status" value="1"/>
</dbReference>
<accession>A0ABW4I7L8</accession>
<dbReference type="Pfam" id="PF22725">
    <property type="entry name" value="GFO_IDH_MocA_C3"/>
    <property type="match status" value="1"/>
</dbReference>
<evidence type="ECO:0000256" key="1">
    <source>
        <dbReference type="ARBA" id="ARBA00023002"/>
    </source>
</evidence>
<comment type="caution">
    <text evidence="4">The sequence shown here is derived from an EMBL/GenBank/DDBJ whole genome shotgun (WGS) entry which is preliminary data.</text>
</comment>
<keyword evidence="1" id="KW-0560">Oxidoreductase</keyword>
<dbReference type="PANTHER" id="PTHR43818">
    <property type="entry name" value="BCDNA.GH03377"/>
    <property type="match status" value="1"/>
</dbReference>
<gene>
    <name evidence="4" type="ORF">ACFSCW_15710</name>
</gene>
<dbReference type="InterPro" id="IPR000683">
    <property type="entry name" value="Gfo/Idh/MocA-like_OxRdtase_N"/>
</dbReference>
<dbReference type="SUPFAM" id="SSF55347">
    <property type="entry name" value="Glyceraldehyde-3-phosphate dehydrogenase-like, C-terminal domain"/>
    <property type="match status" value="1"/>
</dbReference>